<dbReference type="EMBL" id="SIXI01000001">
    <property type="protein sequence ID" value="TBO33939.1"/>
    <property type="molecule type" value="Genomic_DNA"/>
</dbReference>
<proteinExistence type="predicted"/>
<dbReference type="AlphaFoldDB" id="A0A4Q9H1B4"/>
<gene>
    <name evidence="1" type="ORF">EYS42_00325</name>
</gene>
<protein>
    <submittedName>
        <fullName evidence="1">Uncharacterized protein</fullName>
    </submittedName>
</protein>
<reference evidence="1 2" key="1">
    <citation type="submission" date="2019-02" db="EMBL/GenBank/DDBJ databases">
        <title>Aquabacterium sp. strain KMB7.</title>
        <authorList>
            <person name="Chen W.-M."/>
        </authorList>
    </citation>
    <scope>NUCLEOTIDE SEQUENCE [LARGE SCALE GENOMIC DNA]</scope>
    <source>
        <strain evidence="1 2">KMB7</strain>
    </source>
</reference>
<dbReference type="Proteomes" id="UP000292120">
    <property type="component" value="Unassembled WGS sequence"/>
</dbReference>
<dbReference type="OrthoDB" id="8898236at2"/>
<keyword evidence="2" id="KW-1185">Reference proteome</keyword>
<comment type="caution">
    <text evidence="1">The sequence shown here is derived from an EMBL/GenBank/DDBJ whole genome shotgun (WGS) entry which is preliminary data.</text>
</comment>
<sequence length="174" mass="19581">MSDTTDAFDLSAQAGRIDGWPHWQQVVQAAWREAAQQGGEMWLQDATFADWPLGWTDAVQAWHDWAVTQRRAQAHLLALDWGAAQQAHPRWFRWQPTWTHRVHLRVLPQEELGGMGGFGPIMVLGGSLALWLDDPEQWRGGWSRSAQIVRTMTQKVDANLQRSSDSGGASMLGL</sequence>
<name>A0A4Q9H1B4_9BURK</name>
<accession>A0A4Q9H1B4</accession>
<evidence type="ECO:0000313" key="1">
    <source>
        <dbReference type="EMBL" id="TBO33939.1"/>
    </source>
</evidence>
<organism evidence="1 2">
    <name type="scientific">Aquabacterium lacunae</name>
    <dbReference type="NCBI Taxonomy" id="2528630"/>
    <lineage>
        <taxon>Bacteria</taxon>
        <taxon>Pseudomonadati</taxon>
        <taxon>Pseudomonadota</taxon>
        <taxon>Betaproteobacteria</taxon>
        <taxon>Burkholderiales</taxon>
        <taxon>Aquabacterium</taxon>
    </lineage>
</organism>
<evidence type="ECO:0000313" key="2">
    <source>
        <dbReference type="Proteomes" id="UP000292120"/>
    </source>
</evidence>
<dbReference type="RefSeq" id="WP_130965888.1">
    <property type="nucleotide sequence ID" value="NZ_SIXI01000001.1"/>
</dbReference>